<evidence type="ECO:0000256" key="1">
    <source>
        <dbReference type="SAM" id="MobiDB-lite"/>
    </source>
</evidence>
<dbReference type="AlphaFoldDB" id="A0AAN6UTS2"/>
<accession>A0AAN6UTS2</accession>
<feature type="compositionally biased region" description="Pro residues" evidence="1">
    <location>
        <begin position="248"/>
        <end position="259"/>
    </location>
</feature>
<organism evidence="2 3">
    <name type="scientific">Trichocladium antarcticum</name>
    <dbReference type="NCBI Taxonomy" id="1450529"/>
    <lineage>
        <taxon>Eukaryota</taxon>
        <taxon>Fungi</taxon>
        <taxon>Dikarya</taxon>
        <taxon>Ascomycota</taxon>
        <taxon>Pezizomycotina</taxon>
        <taxon>Sordariomycetes</taxon>
        <taxon>Sordariomycetidae</taxon>
        <taxon>Sordariales</taxon>
        <taxon>Chaetomiaceae</taxon>
        <taxon>Trichocladium</taxon>
    </lineage>
</organism>
<feature type="region of interest" description="Disordered" evidence="1">
    <location>
        <begin position="454"/>
        <end position="578"/>
    </location>
</feature>
<feature type="region of interest" description="Disordered" evidence="1">
    <location>
        <begin position="245"/>
        <end position="354"/>
    </location>
</feature>
<reference evidence="2" key="2">
    <citation type="submission" date="2023-05" db="EMBL/GenBank/DDBJ databases">
        <authorList>
            <consortium name="Lawrence Berkeley National Laboratory"/>
            <person name="Steindorff A."/>
            <person name="Hensen N."/>
            <person name="Bonometti L."/>
            <person name="Westerberg I."/>
            <person name="Brannstrom I.O."/>
            <person name="Guillou S."/>
            <person name="Cros-Aarteil S."/>
            <person name="Calhoun S."/>
            <person name="Haridas S."/>
            <person name="Kuo A."/>
            <person name="Mondo S."/>
            <person name="Pangilinan J."/>
            <person name="Riley R."/>
            <person name="Labutti K."/>
            <person name="Andreopoulos B."/>
            <person name="Lipzen A."/>
            <person name="Chen C."/>
            <person name="Yanf M."/>
            <person name="Daum C."/>
            <person name="Ng V."/>
            <person name="Clum A."/>
            <person name="Ohm R."/>
            <person name="Martin F."/>
            <person name="Silar P."/>
            <person name="Natvig D."/>
            <person name="Lalanne C."/>
            <person name="Gautier V."/>
            <person name="Ament-Velasquez S.L."/>
            <person name="Kruys A."/>
            <person name="Hutchinson M.I."/>
            <person name="Powell A.J."/>
            <person name="Barry K."/>
            <person name="Miller A.N."/>
            <person name="Grigoriev I.V."/>
            <person name="Debuchy R."/>
            <person name="Gladieux P."/>
            <person name="Thoren M.H."/>
            <person name="Johannesson H."/>
        </authorList>
    </citation>
    <scope>NUCLEOTIDE SEQUENCE</scope>
    <source>
        <strain evidence="2">CBS 123565</strain>
    </source>
</reference>
<proteinExistence type="predicted"/>
<keyword evidence="3" id="KW-1185">Reference proteome</keyword>
<evidence type="ECO:0000313" key="3">
    <source>
        <dbReference type="Proteomes" id="UP001304895"/>
    </source>
</evidence>
<dbReference type="EMBL" id="MU853401">
    <property type="protein sequence ID" value="KAK4138769.1"/>
    <property type="molecule type" value="Genomic_DNA"/>
</dbReference>
<gene>
    <name evidence="2" type="ORF">BT67DRAFT_476955</name>
</gene>
<reference evidence="2" key="1">
    <citation type="journal article" date="2023" name="Mol. Phylogenet. Evol.">
        <title>Genome-scale phylogeny and comparative genomics of the fungal order Sordariales.</title>
        <authorList>
            <person name="Hensen N."/>
            <person name="Bonometti L."/>
            <person name="Westerberg I."/>
            <person name="Brannstrom I.O."/>
            <person name="Guillou S."/>
            <person name="Cros-Aarteil S."/>
            <person name="Calhoun S."/>
            <person name="Haridas S."/>
            <person name="Kuo A."/>
            <person name="Mondo S."/>
            <person name="Pangilinan J."/>
            <person name="Riley R."/>
            <person name="LaButti K."/>
            <person name="Andreopoulos B."/>
            <person name="Lipzen A."/>
            <person name="Chen C."/>
            <person name="Yan M."/>
            <person name="Daum C."/>
            <person name="Ng V."/>
            <person name="Clum A."/>
            <person name="Steindorff A."/>
            <person name="Ohm R.A."/>
            <person name="Martin F."/>
            <person name="Silar P."/>
            <person name="Natvig D.O."/>
            <person name="Lalanne C."/>
            <person name="Gautier V."/>
            <person name="Ament-Velasquez S.L."/>
            <person name="Kruys A."/>
            <person name="Hutchinson M.I."/>
            <person name="Powell A.J."/>
            <person name="Barry K."/>
            <person name="Miller A.N."/>
            <person name="Grigoriev I.V."/>
            <person name="Debuchy R."/>
            <person name="Gladieux P."/>
            <person name="Hiltunen Thoren M."/>
            <person name="Johannesson H."/>
        </authorList>
    </citation>
    <scope>NUCLEOTIDE SEQUENCE</scope>
    <source>
        <strain evidence="2">CBS 123565</strain>
    </source>
</reference>
<dbReference type="Proteomes" id="UP001304895">
    <property type="component" value="Unassembled WGS sequence"/>
</dbReference>
<feature type="compositionally biased region" description="Acidic residues" evidence="1">
    <location>
        <begin position="550"/>
        <end position="568"/>
    </location>
</feature>
<sequence>MAGRRTRRTSNSTVATVDDSDIRWAAELSILKPAAQNTPDDELPCYVLTDATIYHKDGRTLANPLLVHLQGPMVVRGFFEIGDDELLPDLVRPSVRSAHIEISQSQRYSFGDGPLTLWVSGAAGWFEIRPSLQYQAMFSQIREAVTLYYGVLDVYEAYNSACGAKKKARRPPPPTLDQIFFKYAVKAGDGIVRDEVEALCHKWAEFLLGHFPKEVGFNWDGVLFAKWLRESNPELQKQINDVAARLVAPPPPPPPPPPPEPREVELPRQRKARSTRTSSRSTSVVDGVAMRDFALSKSHSPQPKPASKPKTKLIESPVPLPERYRSAIQPASSKASPAPIDSPKDTPMSDANSETPVDRLLVVLQEVAGELADVKKAPHTKVNNGLFFKCKMRHYSATKDIVAYYAKELVQRLGPEWNGTPWYAWLQETTKQPWQPSELIKAEDIPAQTLRRAKMGPKIASSSQPATRLPPSIGLKPKTKKPAQIVSEDDSDGDMVEPRTRGRKSGKAASLRLVASTKKRPASELDDDVAGHGRGRKSAKTMLQASGDEQMGDADDTGDDEVDSDEDAAAAAAGSSLPLPEGTIRIAVHAERLPTTSPAGPNGTWTCDQEDCRYVVRAADEQDAQELIQEHFRDHEAEAEKINLVAKESRGHLPIKYAYFPPILLLVHMHRQPRLARRR</sequence>
<comment type="caution">
    <text evidence="2">The sequence shown here is derived from an EMBL/GenBank/DDBJ whole genome shotgun (WGS) entry which is preliminary data.</text>
</comment>
<protein>
    <submittedName>
        <fullName evidence="2">Uncharacterized protein</fullName>
    </submittedName>
</protein>
<evidence type="ECO:0000313" key="2">
    <source>
        <dbReference type="EMBL" id="KAK4138769.1"/>
    </source>
</evidence>
<name>A0AAN6UTS2_9PEZI</name>